<dbReference type="SMART" id="SM00220">
    <property type="entry name" value="S_TKc"/>
    <property type="match status" value="1"/>
</dbReference>
<proteinExistence type="inferred from homology"/>
<comment type="caution">
    <text evidence="12">The sequence shown here is derived from an EMBL/GenBank/DDBJ whole genome shotgun (WGS) entry which is preliminary data.</text>
</comment>
<evidence type="ECO:0000313" key="12">
    <source>
        <dbReference type="EMBL" id="KAG6380601.1"/>
    </source>
</evidence>
<gene>
    <name evidence="12" type="ORF">JVT61DRAFT_4965</name>
</gene>
<organism evidence="12 13">
    <name type="scientific">Boletus reticuloceps</name>
    <dbReference type="NCBI Taxonomy" id="495285"/>
    <lineage>
        <taxon>Eukaryota</taxon>
        <taxon>Fungi</taxon>
        <taxon>Dikarya</taxon>
        <taxon>Basidiomycota</taxon>
        <taxon>Agaricomycotina</taxon>
        <taxon>Agaricomycetes</taxon>
        <taxon>Agaricomycetidae</taxon>
        <taxon>Boletales</taxon>
        <taxon>Boletineae</taxon>
        <taxon>Boletaceae</taxon>
        <taxon>Boletoideae</taxon>
        <taxon>Boletus</taxon>
    </lineage>
</organism>
<comment type="catalytic activity">
    <reaction evidence="8">
        <text>L-threonyl-[protein] + ATP = O-phospho-L-threonyl-[protein] + ADP + H(+)</text>
        <dbReference type="Rhea" id="RHEA:46608"/>
        <dbReference type="Rhea" id="RHEA-COMP:11060"/>
        <dbReference type="Rhea" id="RHEA-COMP:11605"/>
        <dbReference type="ChEBI" id="CHEBI:15378"/>
        <dbReference type="ChEBI" id="CHEBI:30013"/>
        <dbReference type="ChEBI" id="CHEBI:30616"/>
        <dbReference type="ChEBI" id="CHEBI:61977"/>
        <dbReference type="ChEBI" id="CHEBI:456216"/>
        <dbReference type="EC" id="2.7.11.22"/>
    </reaction>
</comment>
<dbReference type="EMBL" id="JAGFBS010000002">
    <property type="protein sequence ID" value="KAG6380601.1"/>
    <property type="molecule type" value="Genomic_DNA"/>
</dbReference>
<dbReference type="Gene3D" id="1.10.510.10">
    <property type="entry name" value="Transferase(Phosphotransferase) domain 1"/>
    <property type="match status" value="2"/>
</dbReference>
<evidence type="ECO:0000256" key="4">
    <source>
        <dbReference type="ARBA" id="ARBA00022679"/>
    </source>
</evidence>
<evidence type="ECO:0000256" key="2">
    <source>
        <dbReference type="ARBA" id="ARBA00012425"/>
    </source>
</evidence>
<evidence type="ECO:0000256" key="10">
    <source>
        <dbReference type="SAM" id="MobiDB-lite"/>
    </source>
</evidence>
<dbReference type="PANTHER" id="PTHR24056:SF171">
    <property type="entry name" value="CYCLIN-DEPENDENT KINASE 20"/>
    <property type="match status" value="1"/>
</dbReference>
<dbReference type="InterPro" id="IPR050108">
    <property type="entry name" value="CDK"/>
</dbReference>
<keyword evidence="7" id="KW-0067">ATP-binding</keyword>
<evidence type="ECO:0000313" key="13">
    <source>
        <dbReference type="Proteomes" id="UP000683000"/>
    </source>
</evidence>
<accession>A0A8I3AFM4</accession>
<feature type="region of interest" description="Disordered" evidence="10">
    <location>
        <begin position="217"/>
        <end position="266"/>
    </location>
</feature>
<evidence type="ECO:0000256" key="1">
    <source>
        <dbReference type="ARBA" id="ARBA00006485"/>
    </source>
</evidence>
<keyword evidence="13" id="KW-1185">Reference proteome</keyword>
<evidence type="ECO:0000256" key="9">
    <source>
        <dbReference type="ARBA" id="ARBA00048367"/>
    </source>
</evidence>
<sequence length="437" mass="48610">MALGSSQVKTSTTTHAKEPHDIIKEVRLLASLSHPNVIPLIKHEISRRSQNLSLWMPYIPYTLDEVLQSSRFSPHPIISFGSTTSSSPTPREVQFVVLAKSIIFQVLCGMSYLHSEHVQIAHRDVKPSNVLLTPMGCAQLIDFGIAFHVGEDRASKARDLWPEYTARMYFEVSTGPYRAPELLFGPRTYDAFAIDAWSLGATFAEFFTPLHLQDDDEDEQSFSFQSSDRMPDSKSEPESDAGAPAPPPTPFVIPRGTHTRPGMPSGRWSRASLFDGMRGEIGLAWSIFKIRGTPNADTWPSFLTLPDANKVFFADVPATDLTIRLPNLPPTTMSASLRTDTATHPPCSDPVSTPLDLLHRFLVYEPSRRLRLSESLDHPWFRAEPGLVLPADSEEDIQVGRPAWVSEAGAVTRSFIVEGQSRTLGDLLRMHVVSKEH</sequence>
<keyword evidence="5" id="KW-0547">Nucleotide-binding</keyword>
<keyword evidence="4" id="KW-0808">Transferase</keyword>
<dbReference type="GO" id="GO:0005634">
    <property type="term" value="C:nucleus"/>
    <property type="evidence" value="ECO:0007669"/>
    <property type="project" value="TreeGrafter"/>
</dbReference>
<evidence type="ECO:0000256" key="8">
    <source>
        <dbReference type="ARBA" id="ARBA00047811"/>
    </source>
</evidence>
<name>A0A8I3AFM4_9AGAM</name>
<dbReference type="InterPro" id="IPR011009">
    <property type="entry name" value="Kinase-like_dom_sf"/>
</dbReference>
<dbReference type="InterPro" id="IPR000719">
    <property type="entry name" value="Prot_kinase_dom"/>
</dbReference>
<dbReference type="AlphaFoldDB" id="A0A8I3AFM4"/>
<comment type="similarity">
    <text evidence="1">Belongs to the protein kinase superfamily. CMGC Ser/Thr protein kinase family. CDC2/CDKX subfamily.</text>
</comment>
<feature type="domain" description="Protein kinase" evidence="11">
    <location>
        <begin position="1"/>
        <end position="381"/>
    </location>
</feature>
<evidence type="ECO:0000256" key="3">
    <source>
        <dbReference type="ARBA" id="ARBA00022527"/>
    </source>
</evidence>
<dbReference type="SUPFAM" id="SSF56112">
    <property type="entry name" value="Protein kinase-like (PK-like)"/>
    <property type="match status" value="2"/>
</dbReference>
<dbReference type="Pfam" id="PF00069">
    <property type="entry name" value="Pkinase"/>
    <property type="match status" value="1"/>
</dbReference>
<reference evidence="12" key="1">
    <citation type="submission" date="2021-03" db="EMBL/GenBank/DDBJ databases">
        <title>Evolutionary innovations through gain and loss of genes in the ectomycorrhizal Boletales.</title>
        <authorList>
            <person name="Wu G."/>
            <person name="Miyauchi S."/>
            <person name="Morin E."/>
            <person name="Yang Z.-L."/>
            <person name="Xu J."/>
            <person name="Martin F.M."/>
        </authorList>
    </citation>
    <scope>NUCLEOTIDE SEQUENCE</scope>
    <source>
        <strain evidence="12">BR01</strain>
    </source>
</reference>
<evidence type="ECO:0000256" key="6">
    <source>
        <dbReference type="ARBA" id="ARBA00022777"/>
    </source>
</evidence>
<dbReference type="PROSITE" id="PS00108">
    <property type="entry name" value="PROTEIN_KINASE_ST"/>
    <property type="match status" value="1"/>
</dbReference>
<evidence type="ECO:0000256" key="7">
    <source>
        <dbReference type="ARBA" id="ARBA00022840"/>
    </source>
</evidence>
<dbReference type="PANTHER" id="PTHR24056">
    <property type="entry name" value="CELL DIVISION PROTEIN KINASE"/>
    <property type="match status" value="1"/>
</dbReference>
<evidence type="ECO:0000259" key="11">
    <source>
        <dbReference type="PROSITE" id="PS50011"/>
    </source>
</evidence>
<dbReference type="GO" id="GO:0004693">
    <property type="term" value="F:cyclin-dependent protein serine/threonine kinase activity"/>
    <property type="evidence" value="ECO:0007669"/>
    <property type="project" value="UniProtKB-EC"/>
</dbReference>
<dbReference type="EC" id="2.7.11.22" evidence="2"/>
<dbReference type="InterPro" id="IPR008271">
    <property type="entry name" value="Ser/Thr_kinase_AS"/>
</dbReference>
<comment type="catalytic activity">
    <reaction evidence="9">
        <text>L-seryl-[protein] + ATP = O-phospho-L-seryl-[protein] + ADP + H(+)</text>
        <dbReference type="Rhea" id="RHEA:17989"/>
        <dbReference type="Rhea" id="RHEA-COMP:9863"/>
        <dbReference type="Rhea" id="RHEA-COMP:11604"/>
        <dbReference type="ChEBI" id="CHEBI:15378"/>
        <dbReference type="ChEBI" id="CHEBI:29999"/>
        <dbReference type="ChEBI" id="CHEBI:30616"/>
        <dbReference type="ChEBI" id="CHEBI:83421"/>
        <dbReference type="ChEBI" id="CHEBI:456216"/>
        <dbReference type="EC" id="2.7.11.22"/>
    </reaction>
</comment>
<keyword evidence="3" id="KW-0723">Serine/threonine-protein kinase</keyword>
<protein>
    <recommendedName>
        <fullName evidence="2">cyclin-dependent kinase</fullName>
        <ecNumber evidence="2">2.7.11.22</ecNumber>
    </recommendedName>
</protein>
<dbReference type="GO" id="GO:0005524">
    <property type="term" value="F:ATP binding"/>
    <property type="evidence" value="ECO:0007669"/>
    <property type="project" value="UniProtKB-KW"/>
</dbReference>
<evidence type="ECO:0000256" key="5">
    <source>
        <dbReference type="ARBA" id="ARBA00022741"/>
    </source>
</evidence>
<dbReference type="PROSITE" id="PS50011">
    <property type="entry name" value="PROTEIN_KINASE_DOM"/>
    <property type="match status" value="1"/>
</dbReference>
<dbReference type="Proteomes" id="UP000683000">
    <property type="component" value="Unassembled WGS sequence"/>
</dbReference>
<keyword evidence="6 12" id="KW-0418">Kinase</keyword>
<dbReference type="OrthoDB" id="413582at2759"/>